<evidence type="ECO:0000313" key="2">
    <source>
        <dbReference type="Proteomes" id="UP000249377"/>
    </source>
</evidence>
<protein>
    <submittedName>
        <fullName evidence="1">Uncharacterized protein</fullName>
    </submittedName>
</protein>
<dbReference type="Proteomes" id="UP000249377">
    <property type="component" value="Unassembled WGS sequence"/>
</dbReference>
<proteinExistence type="predicted"/>
<dbReference type="EMBL" id="QLYR01000006">
    <property type="protein sequence ID" value="RAQ28283.1"/>
    <property type="molecule type" value="Genomic_DNA"/>
</dbReference>
<dbReference type="RefSeq" id="WP_112332995.1">
    <property type="nucleotide sequence ID" value="NZ_JADPHD010000016.1"/>
</dbReference>
<name>A0A328U9Y3_9FIRM</name>
<reference evidence="1 2" key="1">
    <citation type="submission" date="2018-06" db="EMBL/GenBank/DDBJ databases">
        <title>Noncontiguous genome sequence of Ruminococcaceae bacterium ASD2818.</title>
        <authorList>
            <person name="Chaplin A.V."/>
            <person name="Sokolova S.R."/>
            <person name="Kochetkova T.O."/>
            <person name="Goltsov A.Y."/>
            <person name="Trofimov D.Y."/>
            <person name="Efimov B.A."/>
        </authorList>
    </citation>
    <scope>NUCLEOTIDE SEQUENCE [LARGE SCALE GENOMIC DNA]</scope>
    <source>
        <strain evidence="1 2">ASD2818</strain>
    </source>
</reference>
<organism evidence="1 2">
    <name type="scientific">Hydrogeniiclostridium mannosilyticum</name>
    <dbReference type="NCBI Taxonomy" id="2764322"/>
    <lineage>
        <taxon>Bacteria</taxon>
        <taxon>Bacillati</taxon>
        <taxon>Bacillota</taxon>
        <taxon>Clostridia</taxon>
        <taxon>Eubacteriales</taxon>
        <taxon>Acutalibacteraceae</taxon>
        <taxon>Hydrogeniiclostridium</taxon>
    </lineage>
</organism>
<dbReference type="AlphaFoldDB" id="A0A328U9Y3"/>
<gene>
    <name evidence="1" type="ORF">DPQ25_09785</name>
</gene>
<sequence>MRIEDLRNFFTNCNDRLIEVSGDFIYYAEEKVEEGLNSLFLLEYNRMTKRERIIANYILNDPSFVCHYFSFSSDMIIIMENGGSDAWILRVDKASGQERNFVQLCLIEDVRGCIALDAGHILFFTAAGTKGEGHAAYLYDLEEQCYYYIHDPRICALDAHCFVPFDPDGQVRLLVLQPYGDEADKEKAYRDRRWLGDHVNDNVWICPLLDFIVSVKAGEAQTPLELIMRAGTAGLLRYVGMDGGSLYFRAKYYPDNDQRICAYNKLTGKKTVVAPLNASESGAPSSFLISAGEAPLCAYRVTKGDDYSQVDGVIHSSLHTYVKAEVGDIVACVEDRYLVGRYILADEENSYEFHTIFDSKTGRQQSFECRAAVKGDTVVLY</sequence>
<accession>A0A328U9Y3</accession>
<keyword evidence="2" id="KW-1185">Reference proteome</keyword>
<comment type="caution">
    <text evidence="1">The sequence shown here is derived from an EMBL/GenBank/DDBJ whole genome shotgun (WGS) entry which is preliminary data.</text>
</comment>
<evidence type="ECO:0000313" key="1">
    <source>
        <dbReference type="EMBL" id="RAQ28283.1"/>
    </source>
</evidence>